<dbReference type="EMBL" id="BPQB01000117">
    <property type="protein sequence ID" value="GJE99704.1"/>
    <property type="molecule type" value="Genomic_DNA"/>
</dbReference>
<evidence type="ECO:0000313" key="4">
    <source>
        <dbReference type="Proteomes" id="UP000703269"/>
    </source>
</evidence>
<dbReference type="PANTHER" id="PTHR21248:SF22">
    <property type="entry name" value="PHOSPHOLIPASE D"/>
    <property type="match status" value="1"/>
</dbReference>
<organism evidence="3 4">
    <name type="scientific">Phanerochaete sordida</name>
    <dbReference type="NCBI Taxonomy" id="48140"/>
    <lineage>
        <taxon>Eukaryota</taxon>
        <taxon>Fungi</taxon>
        <taxon>Dikarya</taxon>
        <taxon>Basidiomycota</taxon>
        <taxon>Agaricomycotina</taxon>
        <taxon>Agaricomycetes</taxon>
        <taxon>Polyporales</taxon>
        <taxon>Phanerochaetaceae</taxon>
        <taxon>Phanerochaete</taxon>
    </lineage>
</organism>
<evidence type="ECO:0000256" key="1">
    <source>
        <dbReference type="SAM" id="MobiDB-lite"/>
    </source>
</evidence>
<comment type="caution">
    <text evidence="3">The sequence shown here is derived from an EMBL/GenBank/DDBJ whole genome shotgun (WGS) entry which is preliminary data.</text>
</comment>
<dbReference type="PROSITE" id="PS50035">
    <property type="entry name" value="PLD"/>
    <property type="match status" value="1"/>
</dbReference>
<dbReference type="GO" id="GO:0032049">
    <property type="term" value="P:cardiolipin biosynthetic process"/>
    <property type="evidence" value="ECO:0007669"/>
    <property type="project" value="UniProtKB-ARBA"/>
</dbReference>
<sequence length="646" mass="71865">MPSDQVYQLATSQKTVSGALKEAIQTNPQARILDVAYKVFPEKPETSTRSKRLRVHEDFTAEELDIAEKCGRFPYRPSDLFLKIYSNVLDTLEHGPLKNMCAPSLMGSSGVVSMSIVSLIPDIMRYYKELIIAAKHEVFLATNYWEPSWGAHFIHDALIELSKLHADRPAEERPVVKLIFDRGNPKQVIKNHQRVDPNDWAGLGLPAKEELGGIHFEVMNYHRPIMGTFHAKYMVVDRRFACLSSNNIQDRVNLELNVHLEGPIVEAFYDVALVSWAESMDPPLPGILHPELAQERAGEGDCFDEAKRIKEVLIEKSADALPAHPETPNPDQADTNPIETTANASPSPSPQPEGNGAANGEQTHNPIKREEEKRAEKKKAKEHQQPMTDFTLIRAEGFEPFILHERHDPVPIAMVNRAPHGTPGHADVDVPQNVAWETGIRLAQKSVFIQTPDFNAPEVVEAVLDACRRGIICTLYVCLGYNDQGEMLPMQGGTNSKVFAKMCETLDKESESSGQDVRKNLRACWYIAKDRDRPIDASKKERNCHVKFCCIDEQVTICGNGNQDAQSWYHSQETNVMVDSSALAREWLAALNHNQNSGTLGEVGRDGIWRDAEGNEVTSAGNMGGPVNVMKGMLNAVARVQGKGGF</sequence>
<dbReference type="OrthoDB" id="9997422at2759"/>
<gene>
    <name evidence="3" type="ORF">PsYK624_159750</name>
</gene>
<dbReference type="Gene3D" id="3.30.870.10">
    <property type="entry name" value="Endonuclease Chain A"/>
    <property type="match status" value="2"/>
</dbReference>
<feature type="compositionally biased region" description="Polar residues" evidence="1">
    <location>
        <begin position="329"/>
        <end position="346"/>
    </location>
</feature>
<dbReference type="GO" id="GO:0030572">
    <property type="term" value="F:phosphatidyltransferase activity"/>
    <property type="evidence" value="ECO:0007669"/>
    <property type="project" value="UniProtKB-ARBA"/>
</dbReference>
<name>A0A9P3GSP7_9APHY</name>
<protein>
    <submittedName>
        <fullName evidence="3">Phospholipase D domain-containing protein</fullName>
    </submittedName>
</protein>
<evidence type="ECO:0000259" key="2">
    <source>
        <dbReference type="PROSITE" id="PS50035"/>
    </source>
</evidence>
<evidence type="ECO:0000313" key="3">
    <source>
        <dbReference type="EMBL" id="GJE99704.1"/>
    </source>
</evidence>
<dbReference type="CDD" id="cd00138">
    <property type="entry name" value="PLDc_SF"/>
    <property type="match status" value="2"/>
</dbReference>
<dbReference type="Proteomes" id="UP000703269">
    <property type="component" value="Unassembled WGS sequence"/>
</dbReference>
<accession>A0A9P3GSP7</accession>
<dbReference type="PANTHER" id="PTHR21248">
    <property type="entry name" value="CARDIOLIPIN SYNTHASE"/>
    <property type="match status" value="1"/>
</dbReference>
<keyword evidence="4" id="KW-1185">Reference proteome</keyword>
<dbReference type="InterPro" id="IPR001736">
    <property type="entry name" value="PLipase_D/transphosphatidylase"/>
</dbReference>
<feature type="domain" description="PLD phosphodiesterase" evidence="2">
    <location>
        <begin position="225"/>
        <end position="252"/>
    </location>
</feature>
<dbReference type="SUPFAM" id="SSF56024">
    <property type="entry name" value="Phospholipase D/nuclease"/>
    <property type="match status" value="2"/>
</dbReference>
<dbReference type="AlphaFoldDB" id="A0A9P3GSP7"/>
<feature type="region of interest" description="Disordered" evidence="1">
    <location>
        <begin position="319"/>
        <end position="390"/>
    </location>
</feature>
<dbReference type="Pfam" id="PF13091">
    <property type="entry name" value="PLDc_2"/>
    <property type="match status" value="1"/>
</dbReference>
<reference evidence="3 4" key="1">
    <citation type="submission" date="2021-08" db="EMBL/GenBank/DDBJ databases">
        <title>Draft Genome Sequence of Phanerochaete sordida strain YK-624.</title>
        <authorList>
            <person name="Mori T."/>
            <person name="Dohra H."/>
            <person name="Suzuki T."/>
            <person name="Kawagishi H."/>
            <person name="Hirai H."/>
        </authorList>
    </citation>
    <scope>NUCLEOTIDE SEQUENCE [LARGE SCALE GENOMIC DNA]</scope>
    <source>
        <strain evidence="3 4">YK-624</strain>
    </source>
</reference>
<proteinExistence type="predicted"/>
<dbReference type="InterPro" id="IPR025202">
    <property type="entry name" value="PLD-like_dom"/>
</dbReference>